<dbReference type="EMBL" id="JAGKQQ010000002">
    <property type="protein sequence ID" value="MBP3961033.1"/>
    <property type="molecule type" value="Genomic_DNA"/>
</dbReference>
<evidence type="ECO:0000313" key="3">
    <source>
        <dbReference type="Proteomes" id="UP000676565"/>
    </source>
</evidence>
<protein>
    <submittedName>
        <fullName evidence="2">Nucleotidyltransferase family protein</fullName>
    </submittedName>
</protein>
<dbReference type="CDD" id="cd06915">
    <property type="entry name" value="NTP_transferase_WcbM_like"/>
    <property type="match status" value="1"/>
</dbReference>
<name>A0ABS5C7D5_9BACT</name>
<reference evidence="2 3" key="1">
    <citation type="submission" date="2021-04" db="EMBL/GenBank/DDBJ databases">
        <authorList>
            <person name="Ivanova A."/>
        </authorList>
    </citation>
    <scope>NUCLEOTIDE SEQUENCE [LARGE SCALE GENOMIC DNA]</scope>
    <source>
        <strain evidence="2 3">G18</strain>
    </source>
</reference>
<dbReference type="PANTHER" id="PTHR22572">
    <property type="entry name" value="SUGAR-1-PHOSPHATE GUANYL TRANSFERASE"/>
    <property type="match status" value="1"/>
</dbReference>
<evidence type="ECO:0000313" key="2">
    <source>
        <dbReference type="EMBL" id="MBP3961033.1"/>
    </source>
</evidence>
<feature type="domain" description="Nucleotidyl transferase" evidence="1">
    <location>
        <begin position="8"/>
        <end position="233"/>
    </location>
</feature>
<keyword evidence="3" id="KW-1185">Reference proteome</keyword>
<gene>
    <name evidence="2" type="ORF">J8F10_37915</name>
</gene>
<sequence length="245" mass="26451">MPLDLPVVVLCGGLGTRLRSAVSNRPKALAPVGNEPFLAVQLELLRQRGARRFVLCVGHMADQIEAEFGDGSRLGVRIDYSHDGEKLLGTGGALKRAERFFAPAAVVVNGDTYIDVDLRQLAHTHASAHTRWQNTAATLTLARMPDASRYGSIDTDGSCVKAFREKETGAAQSGWVNAGVYVIERDLLARVPAGEVVSLERDVFPAALRDGLTLAAFSQEEGFHDIGTPDDFRGFVAKREAIHAT</sequence>
<organism evidence="2 3">
    <name type="scientific">Gemmata palustris</name>
    <dbReference type="NCBI Taxonomy" id="2822762"/>
    <lineage>
        <taxon>Bacteria</taxon>
        <taxon>Pseudomonadati</taxon>
        <taxon>Planctomycetota</taxon>
        <taxon>Planctomycetia</taxon>
        <taxon>Gemmatales</taxon>
        <taxon>Gemmataceae</taxon>
        <taxon>Gemmata</taxon>
    </lineage>
</organism>
<dbReference type="Pfam" id="PF00483">
    <property type="entry name" value="NTP_transferase"/>
    <property type="match status" value="1"/>
</dbReference>
<accession>A0ABS5C7D5</accession>
<dbReference type="RefSeq" id="WP_210663628.1">
    <property type="nucleotide sequence ID" value="NZ_JAGKQQ010000002.1"/>
</dbReference>
<dbReference type="InterPro" id="IPR029044">
    <property type="entry name" value="Nucleotide-diphossugar_trans"/>
</dbReference>
<comment type="caution">
    <text evidence="2">The sequence shown here is derived from an EMBL/GenBank/DDBJ whole genome shotgun (WGS) entry which is preliminary data.</text>
</comment>
<dbReference type="InterPro" id="IPR050486">
    <property type="entry name" value="Mannose-1P_guanyltransferase"/>
</dbReference>
<dbReference type="Gene3D" id="3.90.550.10">
    <property type="entry name" value="Spore Coat Polysaccharide Biosynthesis Protein SpsA, Chain A"/>
    <property type="match status" value="1"/>
</dbReference>
<dbReference type="SUPFAM" id="SSF53448">
    <property type="entry name" value="Nucleotide-diphospho-sugar transferases"/>
    <property type="match status" value="1"/>
</dbReference>
<dbReference type="InterPro" id="IPR005835">
    <property type="entry name" value="NTP_transferase_dom"/>
</dbReference>
<dbReference type="Proteomes" id="UP000676565">
    <property type="component" value="Unassembled WGS sequence"/>
</dbReference>
<evidence type="ECO:0000259" key="1">
    <source>
        <dbReference type="Pfam" id="PF00483"/>
    </source>
</evidence>
<proteinExistence type="predicted"/>